<sequence length="292" mass="31365">METQETDSVIHRKARFARDGFDARAMSPAKAFRLALAKASDGLFGLAVTVTTIEQVQLKHADIQKEMGENCLLILLDGNGGRRGVLQFDLHLLSALIEVQTMGKVSTREPNPRSVTRTDAAIVAPLVNALMPGFDKQMASACDDFVQTGFVFGDMAEDARAVSLALTAPSFDLFRISVDIEDGSKSGCLSILIPSVPKTTADSGKIKTSGSDANSLGQNAMNAPVTLDAAMARISVPLNEICTFKTGQKIPLPADSLRETLLLGSKGHVVSEVNLGQLNGMARRAFRFWRSR</sequence>
<dbReference type="Proteomes" id="UP000193827">
    <property type="component" value="Unassembled WGS sequence"/>
</dbReference>
<evidence type="ECO:0000256" key="1">
    <source>
        <dbReference type="ARBA" id="ARBA00022500"/>
    </source>
</evidence>
<gene>
    <name evidence="2" type="ORF">PEL8287_00549</name>
</gene>
<keyword evidence="1" id="KW-0145">Chemotaxis</keyword>
<accession>A0A1Y5RFI8</accession>
<evidence type="ECO:0000313" key="2">
    <source>
        <dbReference type="EMBL" id="SLN13673.1"/>
    </source>
</evidence>
<evidence type="ECO:0000313" key="3">
    <source>
        <dbReference type="Proteomes" id="UP000193827"/>
    </source>
</evidence>
<dbReference type="EMBL" id="FWFL01000001">
    <property type="protein sequence ID" value="SLN13673.1"/>
    <property type="molecule type" value="Genomic_DNA"/>
</dbReference>
<dbReference type="InterPro" id="IPR028976">
    <property type="entry name" value="CheC-like_sf"/>
</dbReference>
<dbReference type="Gene3D" id="3.40.1550.10">
    <property type="entry name" value="CheC-like"/>
    <property type="match status" value="1"/>
</dbReference>
<keyword evidence="3" id="KW-1185">Reference proteome</keyword>
<reference evidence="2 3" key="1">
    <citation type="submission" date="2017-03" db="EMBL/GenBank/DDBJ databases">
        <authorList>
            <person name="Afonso C.L."/>
            <person name="Miller P.J."/>
            <person name="Scott M.A."/>
            <person name="Spackman E."/>
            <person name="Goraichik I."/>
            <person name="Dimitrov K.M."/>
            <person name="Suarez D.L."/>
            <person name="Swayne D.E."/>
        </authorList>
    </citation>
    <scope>NUCLEOTIDE SEQUENCE [LARGE SCALE GENOMIC DNA]</scope>
    <source>
        <strain evidence="2 3">CECT 8287</strain>
    </source>
</reference>
<dbReference type="GO" id="GO:0006935">
    <property type="term" value="P:chemotaxis"/>
    <property type="evidence" value="ECO:0007669"/>
    <property type="project" value="UniProtKB-KW"/>
</dbReference>
<proteinExistence type="predicted"/>
<protein>
    <submittedName>
        <fullName evidence="2">Surface presentation of antigens (SPOA)</fullName>
    </submittedName>
</protein>
<organism evidence="2 3">
    <name type="scientific">Roseovarius litorisediminis</name>
    <dbReference type="NCBI Taxonomy" id="1312363"/>
    <lineage>
        <taxon>Bacteria</taxon>
        <taxon>Pseudomonadati</taxon>
        <taxon>Pseudomonadota</taxon>
        <taxon>Alphaproteobacteria</taxon>
        <taxon>Rhodobacterales</taxon>
        <taxon>Roseobacteraceae</taxon>
        <taxon>Roseovarius</taxon>
    </lineage>
</organism>
<name>A0A1Y5RFI8_9RHOB</name>
<dbReference type="AlphaFoldDB" id="A0A1Y5RFI8"/>